<organism evidence="1 2">
    <name type="scientific">Entomophthora muscae</name>
    <dbReference type="NCBI Taxonomy" id="34485"/>
    <lineage>
        <taxon>Eukaryota</taxon>
        <taxon>Fungi</taxon>
        <taxon>Fungi incertae sedis</taxon>
        <taxon>Zoopagomycota</taxon>
        <taxon>Entomophthoromycotina</taxon>
        <taxon>Entomophthoromycetes</taxon>
        <taxon>Entomophthorales</taxon>
        <taxon>Entomophthoraceae</taxon>
        <taxon>Entomophthora</taxon>
    </lineage>
</organism>
<proteinExistence type="predicted"/>
<protein>
    <submittedName>
        <fullName evidence="1">Uncharacterized protein</fullName>
    </submittedName>
</protein>
<evidence type="ECO:0000313" key="2">
    <source>
        <dbReference type="Proteomes" id="UP001165960"/>
    </source>
</evidence>
<dbReference type="Proteomes" id="UP001165960">
    <property type="component" value="Unassembled WGS sequence"/>
</dbReference>
<evidence type="ECO:0000313" key="1">
    <source>
        <dbReference type="EMBL" id="KAJ9051941.1"/>
    </source>
</evidence>
<sequence length="53" mass="5678">MAPEIIKIPISLITMLRGIAHLMIMDIIAAQEGEDAAVEEVLGSASVWKRASS</sequence>
<name>A0ACC2RPH0_9FUNG</name>
<comment type="caution">
    <text evidence="1">The sequence shown here is derived from an EMBL/GenBank/DDBJ whole genome shotgun (WGS) entry which is preliminary data.</text>
</comment>
<gene>
    <name evidence="1" type="ORF">DSO57_1039083</name>
</gene>
<accession>A0ACC2RPH0</accession>
<dbReference type="EMBL" id="QTSX02006973">
    <property type="protein sequence ID" value="KAJ9051941.1"/>
    <property type="molecule type" value="Genomic_DNA"/>
</dbReference>
<reference evidence="1" key="1">
    <citation type="submission" date="2022-04" db="EMBL/GenBank/DDBJ databases">
        <title>Genome of the entomopathogenic fungus Entomophthora muscae.</title>
        <authorList>
            <person name="Elya C."/>
            <person name="Lovett B.R."/>
            <person name="Lee E."/>
            <person name="Macias A.M."/>
            <person name="Hajek A.E."/>
            <person name="De Bivort B.L."/>
            <person name="Kasson M.T."/>
            <person name="De Fine Licht H.H."/>
            <person name="Stajich J.E."/>
        </authorList>
    </citation>
    <scope>NUCLEOTIDE SEQUENCE</scope>
    <source>
        <strain evidence="1">Berkeley</strain>
    </source>
</reference>
<keyword evidence="2" id="KW-1185">Reference proteome</keyword>